<proteinExistence type="predicted"/>
<keyword evidence="1" id="KW-0472">Membrane</keyword>
<gene>
    <name evidence="3" type="ORF">FB461_0180</name>
</gene>
<name>A0A542ZTN3_RARFA</name>
<feature type="transmembrane region" description="Helical" evidence="1">
    <location>
        <begin position="36"/>
        <end position="57"/>
    </location>
</feature>
<dbReference type="InterPro" id="IPR036249">
    <property type="entry name" value="Thioredoxin-like_sf"/>
</dbReference>
<dbReference type="Pfam" id="PF13462">
    <property type="entry name" value="Thioredoxin_4"/>
    <property type="match status" value="1"/>
</dbReference>
<dbReference type="SUPFAM" id="SSF52833">
    <property type="entry name" value="Thioredoxin-like"/>
    <property type="match status" value="1"/>
</dbReference>
<reference evidence="3 4" key="1">
    <citation type="submission" date="2019-06" db="EMBL/GenBank/DDBJ databases">
        <title>Sequencing the genomes of 1000 actinobacteria strains.</title>
        <authorList>
            <person name="Klenk H.-P."/>
        </authorList>
    </citation>
    <scope>NUCLEOTIDE SEQUENCE [LARGE SCALE GENOMIC DNA]</scope>
    <source>
        <strain evidence="3 4">DSM 4813</strain>
    </source>
</reference>
<keyword evidence="1" id="KW-1133">Transmembrane helix</keyword>
<dbReference type="AlphaFoldDB" id="A0A542ZTN3"/>
<evidence type="ECO:0000259" key="2">
    <source>
        <dbReference type="Pfam" id="PF13462"/>
    </source>
</evidence>
<dbReference type="InterPro" id="IPR012336">
    <property type="entry name" value="Thioredoxin-like_fold"/>
</dbReference>
<organism evidence="3 4">
    <name type="scientific">Rarobacter faecitabidus</name>
    <dbReference type="NCBI Taxonomy" id="13243"/>
    <lineage>
        <taxon>Bacteria</taxon>
        <taxon>Bacillati</taxon>
        <taxon>Actinomycetota</taxon>
        <taxon>Actinomycetes</taxon>
        <taxon>Micrococcales</taxon>
        <taxon>Rarobacteraceae</taxon>
        <taxon>Rarobacter</taxon>
    </lineage>
</organism>
<feature type="domain" description="Thioredoxin-like fold" evidence="2">
    <location>
        <begin position="98"/>
        <end position="265"/>
    </location>
</feature>
<protein>
    <submittedName>
        <fullName evidence="3">Protein-disulfide isomerase</fullName>
    </submittedName>
</protein>
<dbReference type="Proteomes" id="UP000315389">
    <property type="component" value="Unassembled WGS sequence"/>
</dbReference>
<keyword evidence="1" id="KW-0812">Transmembrane</keyword>
<accession>A0A542ZTN3</accession>
<dbReference type="RefSeq" id="WP_142118084.1">
    <property type="nucleotide sequence ID" value="NZ_BAAASV010000002.1"/>
</dbReference>
<dbReference type="EMBL" id="VFOS01000001">
    <property type="protein sequence ID" value="TQL63711.1"/>
    <property type="molecule type" value="Genomic_DNA"/>
</dbReference>
<keyword evidence="4" id="KW-1185">Reference proteome</keyword>
<sequence length="283" mass="29440">MAGIPPSKSDRREQAREKAAALRAEQLKREARGRRITLLSIIVGLVIVAGLIAFVVISGNKKVNVNPDASAPTTAVGINGGISFGADGVAGTSNDGAIVVETYLDFLCPWCAKFEAENTANLDEFREAGEITLVVHPISMLSGGDKTAYSSRAASAFAYVADNAPDKALAFSTALYTNQPPETGDGLSDDEIVDLAKGAGVPEDVAKAAVGNQFADWAILQYQEAAARTELLDAQSRFTTPTIVIDGEKFTGNATSADEFRAALETAIAGGGSTPADDANADQ</sequence>
<evidence type="ECO:0000313" key="3">
    <source>
        <dbReference type="EMBL" id="TQL63711.1"/>
    </source>
</evidence>
<keyword evidence="3" id="KW-0413">Isomerase</keyword>
<comment type="caution">
    <text evidence="3">The sequence shown here is derived from an EMBL/GenBank/DDBJ whole genome shotgun (WGS) entry which is preliminary data.</text>
</comment>
<dbReference type="GO" id="GO:0016853">
    <property type="term" value="F:isomerase activity"/>
    <property type="evidence" value="ECO:0007669"/>
    <property type="project" value="UniProtKB-KW"/>
</dbReference>
<evidence type="ECO:0000313" key="4">
    <source>
        <dbReference type="Proteomes" id="UP000315389"/>
    </source>
</evidence>
<dbReference type="Gene3D" id="3.40.30.10">
    <property type="entry name" value="Glutaredoxin"/>
    <property type="match status" value="1"/>
</dbReference>
<dbReference type="CDD" id="cd02972">
    <property type="entry name" value="DsbA_family"/>
    <property type="match status" value="1"/>
</dbReference>
<evidence type="ECO:0000256" key="1">
    <source>
        <dbReference type="SAM" id="Phobius"/>
    </source>
</evidence>
<dbReference type="OrthoDB" id="117402at2"/>